<protein>
    <submittedName>
        <fullName evidence="2">Stage III sporulation protein SpoAB</fullName>
    </submittedName>
</protein>
<accession>A0A498DTB2</accession>
<gene>
    <name evidence="2" type="ORF">D8M04_02190</name>
</gene>
<dbReference type="AlphaFoldDB" id="A0A498DTB2"/>
<evidence type="ECO:0000313" key="3">
    <source>
        <dbReference type="Proteomes" id="UP000270219"/>
    </source>
</evidence>
<evidence type="ECO:0000256" key="1">
    <source>
        <dbReference type="SAM" id="Coils"/>
    </source>
</evidence>
<dbReference type="Proteomes" id="UP000270219">
    <property type="component" value="Unassembled WGS sequence"/>
</dbReference>
<sequence length="170" mass="20015">MKWIGALLFISMTTWMGFEWSNRLMNRPKHIRQLKNALQILEAEMIYSQLPLKDVFFSISKQIPEPSKSFFKELGESIQEQPHHFYSFWTSSVDNLIVRSSLGSNEKEILYQFGRTIGQHDYYQQQKQIHLTLSHLERELEEARDNQFKYSKMAKSLGILAGLFVVLLLI</sequence>
<keyword evidence="1" id="KW-0175">Coiled coil</keyword>
<dbReference type="PIRSF" id="PIRSF021435">
    <property type="entry name" value="SpoIIIAB"/>
    <property type="match status" value="1"/>
</dbReference>
<organism evidence="2 3">
    <name type="scientific">Oceanobacillus piezotolerans</name>
    <dbReference type="NCBI Taxonomy" id="2448030"/>
    <lineage>
        <taxon>Bacteria</taxon>
        <taxon>Bacillati</taxon>
        <taxon>Bacillota</taxon>
        <taxon>Bacilli</taxon>
        <taxon>Bacillales</taxon>
        <taxon>Bacillaceae</taxon>
        <taxon>Oceanobacillus</taxon>
    </lineage>
</organism>
<dbReference type="OrthoDB" id="1957909at2"/>
<reference evidence="2 3" key="1">
    <citation type="submission" date="2018-10" db="EMBL/GenBank/DDBJ databases">
        <title>Oceanobacillus sp. YLB-02 draft genome.</title>
        <authorList>
            <person name="Yu L."/>
        </authorList>
    </citation>
    <scope>NUCLEOTIDE SEQUENCE [LARGE SCALE GENOMIC DNA]</scope>
    <source>
        <strain evidence="2 3">YLB-02</strain>
    </source>
</reference>
<dbReference type="InterPro" id="IPR014198">
    <property type="entry name" value="Spore_III_AB"/>
</dbReference>
<evidence type="ECO:0000313" key="2">
    <source>
        <dbReference type="EMBL" id="RLL48107.1"/>
    </source>
</evidence>
<keyword evidence="3" id="KW-1185">Reference proteome</keyword>
<dbReference type="RefSeq" id="WP_121520969.1">
    <property type="nucleotide sequence ID" value="NZ_RCHR01000001.1"/>
</dbReference>
<proteinExistence type="predicted"/>
<dbReference type="EMBL" id="RCHR01000001">
    <property type="protein sequence ID" value="RLL48107.1"/>
    <property type="molecule type" value="Genomic_DNA"/>
</dbReference>
<dbReference type="Pfam" id="PF09548">
    <property type="entry name" value="Spore_III_AB"/>
    <property type="match status" value="1"/>
</dbReference>
<dbReference type="NCBIfam" id="TIGR02833">
    <property type="entry name" value="spore_III_AB"/>
    <property type="match status" value="1"/>
</dbReference>
<name>A0A498DTB2_9BACI</name>
<comment type="caution">
    <text evidence="2">The sequence shown here is derived from an EMBL/GenBank/DDBJ whole genome shotgun (WGS) entry which is preliminary data.</text>
</comment>
<feature type="coiled-coil region" evidence="1">
    <location>
        <begin position="126"/>
        <end position="153"/>
    </location>
</feature>